<evidence type="ECO:0000256" key="6">
    <source>
        <dbReference type="ARBA" id="ARBA00023229"/>
    </source>
</evidence>
<accession>A0A1I0N492</accession>
<dbReference type="InterPro" id="IPR058579">
    <property type="entry name" value="IspG_C"/>
</dbReference>
<dbReference type="SUPFAM" id="SSF51717">
    <property type="entry name" value="Dihydropteroate synthetase-like"/>
    <property type="match status" value="1"/>
</dbReference>
<keyword evidence="11" id="KW-1185">Reference proteome</keyword>
<sequence>MYRDNTKVVKIGNKLIGGGNPILIQSMTNTRTEDIVSTVKQINDLEAVGCDIIRCTVPTMEAAAAIKEIKKQINIPLVADIHFDYRMAIAAMENGADKIRINPGNIGSIENIKAVVDVAKARNIPIRIGVNSGSLEKYLIDKYGGVTAQGIVESALDKVKIIEELGYDNLVVSIKSSDVMMCVRAHELIAEKTKYPLHVGITESGTIFSGSIKSSIGLGIILDKGIGDTIRVSLTDNPIEEIKAAKIILKTLGLRKGGIEVISCPTCGRTKIDLIGLAKEVEAMTAEFDLDIKVAVMGCVVNGPGEAKEADLGIAGGDGCGVLIKNGEIIKKVPESELLDELRKELTHWS</sequence>
<evidence type="ECO:0000256" key="5">
    <source>
        <dbReference type="ARBA" id="ARBA00023014"/>
    </source>
</evidence>
<dbReference type="STRING" id="99656.SAMN05421659_102347"/>
<evidence type="ECO:0000313" key="10">
    <source>
        <dbReference type="EMBL" id="SEV95463.1"/>
    </source>
</evidence>
<feature type="binding site" evidence="7">
    <location>
        <position position="264"/>
    </location>
    <ligand>
        <name>[4Fe-4S] cluster</name>
        <dbReference type="ChEBI" id="CHEBI:49883"/>
    </ligand>
</feature>
<dbReference type="Pfam" id="PF04551">
    <property type="entry name" value="GcpE"/>
    <property type="match status" value="1"/>
</dbReference>
<name>A0A1I0N492_9FIRM</name>
<dbReference type="GO" id="GO:0016114">
    <property type="term" value="P:terpenoid biosynthetic process"/>
    <property type="evidence" value="ECO:0007669"/>
    <property type="project" value="InterPro"/>
</dbReference>
<dbReference type="FunFam" id="3.20.20.20:FF:000001">
    <property type="entry name" value="4-hydroxy-3-methylbut-2-en-1-yl diphosphate synthase (flavodoxin)"/>
    <property type="match status" value="1"/>
</dbReference>
<dbReference type="GO" id="GO:0051539">
    <property type="term" value="F:4 iron, 4 sulfur cluster binding"/>
    <property type="evidence" value="ECO:0007669"/>
    <property type="project" value="UniProtKB-UniRule"/>
</dbReference>
<keyword evidence="1 7" id="KW-0004">4Fe-4S</keyword>
<evidence type="ECO:0000259" key="8">
    <source>
        <dbReference type="Pfam" id="PF04551"/>
    </source>
</evidence>
<dbReference type="NCBIfam" id="TIGR00612">
    <property type="entry name" value="ispG_gcpE"/>
    <property type="match status" value="1"/>
</dbReference>
<feature type="domain" description="IspG TIM-barrel" evidence="8">
    <location>
        <begin position="6"/>
        <end position="245"/>
    </location>
</feature>
<dbReference type="GO" id="GO:0046429">
    <property type="term" value="F:4-hydroxy-3-methylbut-2-en-1-yl diphosphate synthase activity (ferredoxin)"/>
    <property type="evidence" value="ECO:0007669"/>
    <property type="project" value="UniProtKB-UniRule"/>
</dbReference>
<dbReference type="PANTHER" id="PTHR30454">
    <property type="entry name" value="4-HYDROXY-3-METHYLBUT-2-EN-1-YL DIPHOSPHATE SYNTHASE"/>
    <property type="match status" value="1"/>
</dbReference>
<keyword evidence="3 7" id="KW-0560">Oxidoreductase</keyword>
<evidence type="ECO:0000256" key="1">
    <source>
        <dbReference type="ARBA" id="ARBA00022485"/>
    </source>
</evidence>
<evidence type="ECO:0000259" key="9">
    <source>
        <dbReference type="Pfam" id="PF26540"/>
    </source>
</evidence>
<comment type="catalytic activity">
    <reaction evidence="7">
        <text>(2E)-4-hydroxy-3-methylbut-2-enyl diphosphate + oxidized [flavodoxin] + H2O + 2 H(+) = 2-C-methyl-D-erythritol 2,4-cyclic diphosphate + reduced [flavodoxin]</text>
        <dbReference type="Rhea" id="RHEA:43604"/>
        <dbReference type="Rhea" id="RHEA-COMP:10622"/>
        <dbReference type="Rhea" id="RHEA-COMP:10623"/>
        <dbReference type="ChEBI" id="CHEBI:15377"/>
        <dbReference type="ChEBI" id="CHEBI:15378"/>
        <dbReference type="ChEBI" id="CHEBI:57618"/>
        <dbReference type="ChEBI" id="CHEBI:58210"/>
        <dbReference type="ChEBI" id="CHEBI:58483"/>
        <dbReference type="ChEBI" id="CHEBI:128753"/>
        <dbReference type="EC" id="1.17.7.3"/>
    </reaction>
</comment>
<dbReference type="GO" id="GO:0005506">
    <property type="term" value="F:iron ion binding"/>
    <property type="evidence" value="ECO:0007669"/>
    <property type="project" value="InterPro"/>
</dbReference>
<dbReference type="EMBL" id="FOJI01000002">
    <property type="protein sequence ID" value="SEV95463.1"/>
    <property type="molecule type" value="Genomic_DNA"/>
</dbReference>
<dbReference type="InterPro" id="IPR016425">
    <property type="entry name" value="IspG_bac"/>
</dbReference>
<feature type="binding site" evidence="7">
    <location>
        <position position="267"/>
    </location>
    <ligand>
        <name>[4Fe-4S] cluster</name>
        <dbReference type="ChEBI" id="CHEBI:49883"/>
    </ligand>
</feature>
<feature type="domain" description="IspG C-terminal" evidence="9">
    <location>
        <begin position="260"/>
        <end position="347"/>
    </location>
</feature>
<keyword evidence="2 7" id="KW-0479">Metal-binding</keyword>
<dbReference type="Gene3D" id="3.30.413.10">
    <property type="entry name" value="Sulfite Reductase Hemoprotein, domain 1"/>
    <property type="match status" value="1"/>
</dbReference>
<keyword evidence="4 7" id="KW-0408">Iron</keyword>
<evidence type="ECO:0000256" key="7">
    <source>
        <dbReference type="HAMAP-Rule" id="MF_00159"/>
    </source>
</evidence>
<keyword evidence="5 7" id="KW-0411">Iron-sulfur</keyword>
<dbReference type="OrthoDB" id="9803214at2"/>
<dbReference type="GO" id="GO:0141197">
    <property type="term" value="F:4-hydroxy-3-methylbut-2-enyl-diphosphate synthase activity (flavodoxin)"/>
    <property type="evidence" value="ECO:0007669"/>
    <property type="project" value="UniProtKB-EC"/>
</dbReference>
<evidence type="ECO:0000256" key="2">
    <source>
        <dbReference type="ARBA" id="ARBA00022723"/>
    </source>
</evidence>
<dbReference type="InterPro" id="IPR004588">
    <property type="entry name" value="IspG_bac-typ"/>
</dbReference>
<protein>
    <recommendedName>
        <fullName evidence="7">4-hydroxy-3-methylbut-2-en-1-yl diphosphate synthase (flavodoxin)</fullName>
        <ecNumber evidence="7">1.17.7.3</ecNumber>
    </recommendedName>
    <alternativeName>
        <fullName evidence="7">1-hydroxy-2-methyl-2-(E)-butenyl 4-diphosphate synthase</fullName>
    </alternativeName>
</protein>
<feature type="binding site" evidence="7">
    <location>
        <position position="306"/>
    </location>
    <ligand>
        <name>[4Fe-4S] cluster</name>
        <dbReference type="ChEBI" id="CHEBI:49883"/>
    </ligand>
</feature>
<comment type="function">
    <text evidence="7">Converts 2C-methyl-D-erythritol 2,4-cyclodiphosphate (ME-2,4cPP) into 1-hydroxy-2-methyl-2-(E)-butenyl 4-diphosphate.</text>
</comment>
<dbReference type="HAMAP" id="MF_00159">
    <property type="entry name" value="IspG"/>
    <property type="match status" value="1"/>
</dbReference>
<dbReference type="Pfam" id="PF26540">
    <property type="entry name" value="GcpE_C"/>
    <property type="match status" value="1"/>
</dbReference>
<dbReference type="GO" id="GO:0019288">
    <property type="term" value="P:isopentenyl diphosphate biosynthetic process, methylerythritol 4-phosphate pathway"/>
    <property type="evidence" value="ECO:0007669"/>
    <property type="project" value="UniProtKB-UniRule"/>
</dbReference>
<dbReference type="AlphaFoldDB" id="A0A1I0N492"/>
<dbReference type="EC" id="1.17.7.3" evidence="7"/>
<dbReference type="UniPathway" id="UPA00056">
    <property type="reaction ID" value="UER00096"/>
</dbReference>
<evidence type="ECO:0000256" key="4">
    <source>
        <dbReference type="ARBA" id="ARBA00023004"/>
    </source>
</evidence>
<evidence type="ECO:0000313" key="11">
    <source>
        <dbReference type="Proteomes" id="UP000199701"/>
    </source>
</evidence>
<dbReference type="Proteomes" id="UP000199701">
    <property type="component" value="Unassembled WGS sequence"/>
</dbReference>
<reference evidence="10 11" key="1">
    <citation type="submission" date="2016-10" db="EMBL/GenBank/DDBJ databases">
        <authorList>
            <person name="de Groot N.N."/>
        </authorList>
    </citation>
    <scope>NUCLEOTIDE SEQUENCE [LARGE SCALE GENOMIC DNA]</scope>
    <source>
        <strain evidence="10 11">DSM 9179</strain>
    </source>
</reference>
<gene>
    <name evidence="7" type="primary">ispG</name>
    <name evidence="10" type="ORF">SAMN05421659_102347</name>
</gene>
<dbReference type="InterPro" id="IPR045854">
    <property type="entry name" value="NO2/SO3_Rdtase_4Fe4S_sf"/>
</dbReference>
<organism evidence="10 11">
    <name type="scientific">[Clostridium] fimetarium</name>
    <dbReference type="NCBI Taxonomy" id="99656"/>
    <lineage>
        <taxon>Bacteria</taxon>
        <taxon>Bacillati</taxon>
        <taxon>Bacillota</taxon>
        <taxon>Clostridia</taxon>
        <taxon>Lachnospirales</taxon>
        <taxon>Lachnospiraceae</taxon>
    </lineage>
</organism>
<dbReference type="SUPFAM" id="SSF56014">
    <property type="entry name" value="Nitrite and sulphite reductase 4Fe-4S domain-like"/>
    <property type="match status" value="1"/>
</dbReference>
<comment type="similarity">
    <text evidence="7">Belongs to the IspG family.</text>
</comment>
<dbReference type="InterPro" id="IPR058578">
    <property type="entry name" value="IspG_TIM"/>
</dbReference>
<dbReference type="RefSeq" id="WP_092450837.1">
    <property type="nucleotide sequence ID" value="NZ_FOJI01000002.1"/>
</dbReference>
<dbReference type="InterPro" id="IPR011005">
    <property type="entry name" value="Dihydropteroate_synth-like_sf"/>
</dbReference>
<dbReference type="Gene3D" id="3.20.20.20">
    <property type="entry name" value="Dihydropteroate synthase-like"/>
    <property type="match status" value="1"/>
</dbReference>
<comment type="cofactor">
    <cofactor evidence="7">
        <name>[4Fe-4S] cluster</name>
        <dbReference type="ChEBI" id="CHEBI:49883"/>
    </cofactor>
    <text evidence="7">Binds 1 [4Fe-4S] cluster.</text>
</comment>
<feature type="binding site" evidence="7">
    <location>
        <position position="299"/>
    </location>
    <ligand>
        <name>[4Fe-4S] cluster</name>
        <dbReference type="ChEBI" id="CHEBI:49883"/>
    </ligand>
</feature>
<proteinExistence type="inferred from homology"/>
<dbReference type="PANTHER" id="PTHR30454:SF0">
    <property type="entry name" value="4-HYDROXY-3-METHYLBUT-2-EN-1-YL DIPHOSPHATE SYNTHASE (FERREDOXIN), CHLOROPLASTIC"/>
    <property type="match status" value="1"/>
</dbReference>
<dbReference type="NCBIfam" id="NF001540">
    <property type="entry name" value="PRK00366.1"/>
    <property type="match status" value="1"/>
</dbReference>
<evidence type="ECO:0000256" key="3">
    <source>
        <dbReference type="ARBA" id="ARBA00023002"/>
    </source>
</evidence>
<dbReference type="PIRSF" id="PIRSF004640">
    <property type="entry name" value="IspG"/>
    <property type="match status" value="1"/>
</dbReference>
<comment type="pathway">
    <text evidence="7">Isoprenoid biosynthesis; isopentenyl diphosphate biosynthesis via DXP pathway; isopentenyl diphosphate from 1-deoxy-D-xylulose 5-phosphate: step 5/6.</text>
</comment>
<keyword evidence="6 7" id="KW-0414">Isoprene biosynthesis</keyword>